<sequence>MPYNLQNIIRIKPANLLSFIAFILISVAFASVKVYATDAVWPSKTVYKYANVEGKKIFYREAGTQHKQTIVLLHGYPSSSHSYRELIPLLSGRYHVIAPDYLGSGYSDRPNLGDQKYTFELLARYVEGLLTTLKLKRYSLYVQDFGAPVGFRMLLNNPDQLDALIVQNGNAYLEGLTPARQAFFKNANEDKSQTQQDKLYSFTSEQAIVDKQYLRDVQNNTNVMSPDSWTHDSYFLQTRADRLIQVQLLQDYYNNLLDYPKWQAYLRKYQPPTLIVWGKNDPAFIAAGAKAYLKDVPNAELHLLDSGHFSVEEKSVEIAKYIVDFMDKLAIKNKQN</sequence>
<evidence type="ECO:0000256" key="1">
    <source>
        <dbReference type="ARBA" id="ARBA00022801"/>
    </source>
</evidence>
<dbReference type="EMBL" id="JBAKAW010000005">
    <property type="protein sequence ID" value="MEL0654764.1"/>
    <property type="molecule type" value="Genomic_DNA"/>
</dbReference>
<dbReference type="InterPro" id="IPR000073">
    <property type="entry name" value="AB_hydrolase_1"/>
</dbReference>
<dbReference type="Gene3D" id="3.40.50.1820">
    <property type="entry name" value="alpha/beta hydrolase"/>
    <property type="match status" value="1"/>
</dbReference>
<dbReference type="PANTHER" id="PTHR42977">
    <property type="entry name" value="HYDROLASE-RELATED"/>
    <property type="match status" value="1"/>
</dbReference>
<gene>
    <name evidence="3" type="ORF">V6257_06980</name>
</gene>
<evidence type="ECO:0000259" key="2">
    <source>
        <dbReference type="Pfam" id="PF00561"/>
    </source>
</evidence>
<dbReference type="GO" id="GO:0016787">
    <property type="term" value="F:hydrolase activity"/>
    <property type="evidence" value="ECO:0007669"/>
    <property type="project" value="UniProtKB-KW"/>
</dbReference>
<organism evidence="3 4">
    <name type="scientific">Pseudoalteromonas issachenkonii</name>
    <dbReference type="NCBI Taxonomy" id="152297"/>
    <lineage>
        <taxon>Bacteria</taxon>
        <taxon>Pseudomonadati</taxon>
        <taxon>Pseudomonadota</taxon>
        <taxon>Gammaproteobacteria</taxon>
        <taxon>Alteromonadales</taxon>
        <taxon>Pseudoalteromonadaceae</taxon>
        <taxon>Pseudoalteromonas</taxon>
    </lineage>
</organism>
<dbReference type="SUPFAM" id="SSF53474">
    <property type="entry name" value="alpha/beta-Hydrolases"/>
    <property type="match status" value="1"/>
</dbReference>
<dbReference type="Pfam" id="PF00561">
    <property type="entry name" value="Abhydrolase_1"/>
    <property type="match status" value="1"/>
</dbReference>
<dbReference type="PRINTS" id="PR00412">
    <property type="entry name" value="EPOXHYDRLASE"/>
</dbReference>
<keyword evidence="1 3" id="KW-0378">Hydrolase</keyword>
<evidence type="ECO:0000313" key="4">
    <source>
        <dbReference type="Proteomes" id="UP001371391"/>
    </source>
</evidence>
<dbReference type="Proteomes" id="UP001371391">
    <property type="component" value="Unassembled WGS sequence"/>
</dbReference>
<protein>
    <submittedName>
        <fullName evidence="3">Alpha/beta hydrolase</fullName>
    </submittedName>
</protein>
<name>A0ABU9GYS0_9GAMM</name>
<dbReference type="RefSeq" id="WP_341602108.1">
    <property type="nucleotide sequence ID" value="NZ_JBAKAW010000005.1"/>
</dbReference>
<reference evidence="3 4" key="1">
    <citation type="submission" date="2024-02" db="EMBL/GenBank/DDBJ databases">
        <title>Bacteria isolated from the canopy kelp, Nereocystis luetkeana.</title>
        <authorList>
            <person name="Pfister C.A."/>
            <person name="Younker I.T."/>
            <person name="Light S.H."/>
        </authorList>
    </citation>
    <scope>NUCLEOTIDE SEQUENCE [LARGE SCALE GENOMIC DNA]</scope>
    <source>
        <strain evidence="3 4">TI.1.03</strain>
    </source>
</reference>
<accession>A0ABU9GYS0</accession>
<dbReference type="InterPro" id="IPR029058">
    <property type="entry name" value="AB_hydrolase_fold"/>
</dbReference>
<dbReference type="PANTHER" id="PTHR42977:SF3">
    <property type="entry name" value="AB HYDROLASE-1 DOMAIN-CONTAINING PROTEIN"/>
    <property type="match status" value="1"/>
</dbReference>
<feature type="domain" description="AB hydrolase-1" evidence="2">
    <location>
        <begin position="69"/>
        <end position="314"/>
    </location>
</feature>
<dbReference type="InterPro" id="IPR000639">
    <property type="entry name" value="Epox_hydrolase-like"/>
</dbReference>
<keyword evidence="4" id="KW-1185">Reference proteome</keyword>
<proteinExistence type="predicted"/>
<comment type="caution">
    <text evidence="3">The sequence shown here is derived from an EMBL/GenBank/DDBJ whole genome shotgun (WGS) entry which is preliminary data.</text>
</comment>
<dbReference type="InterPro" id="IPR051340">
    <property type="entry name" value="Haloalkane_dehalogenase"/>
</dbReference>
<evidence type="ECO:0000313" key="3">
    <source>
        <dbReference type="EMBL" id="MEL0654764.1"/>
    </source>
</evidence>